<dbReference type="EMBL" id="JAULSU010000001">
    <property type="protein sequence ID" value="KAK0631794.1"/>
    <property type="molecule type" value="Genomic_DNA"/>
</dbReference>
<feature type="non-terminal residue" evidence="1">
    <location>
        <position position="1"/>
    </location>
</feature>
<evidence type="ECO:0000313" key="1">
    <source>
        <dbReference type="EMBL" id="KAK0631794.1"/>
    </source>
</evidence>
<dbReference type="AlphaFoldDB" id="A0AA39XD85"/>
<dbReference type="Proteomes" id="UP001175000">
    <property type="component" value="Unassembled WGS sequence"/>
</dbReference>
<accession>A0AA39XD85</accession>
<keyword evidence="2" id="KW-1185">Reference proteome</keyword>
<proteinExistence type="predicted"/>
<name>A0AA39XD85_9PEZI</name>
<organism evidence="1 2">
    <name type="scientific">Immersiella caudata</name>
    <dbReference type="NCBI Taxonomy" id="314043"/>
    <lineage>
        <taxon>Eukaryota</taxon>
        <taxon>Fungi</taxon>
        <taxon>Dikarya</taxon>
        <taxon>Ascomycota</taxon>
        <taxon>Pezizomycotina</taxon>
        <taxon>Sordariomycetes</taxon>
        <taxon>Sordariomycetidae</taxon>
        <taxon>Sordariales</taxon>
        <taxon>Lasiosphaeriaceae</taxon>
        <taxon>Immersiella</taxon>
    </lineage>
</organism>
<protein>
    <submittedName>
        <fullName evidence="1">Uncharacterized protein</fullName>
    </submittedName>
</protein>
<evidence type="ECO:0000313" key="2">
    <source>
        <dbReference type="Proteomes" id="UP001175000"/>
    </source>
</evidence>
<gene>
    <name evidence="1" type="ORF">B0T14DRAFT_389018</name>
</gene>
<comment type="caution">
    <text evidence="1">The sequence shown here is derived from an EMBL/GenBank/DDBJ whole genome shotgun (WGS) entry which is preliminary data.</text>
</comment>
<feature type="non-terminal residue" evidence="1">
    <location>
        <position position="153"/>
    </location>
</feature>
<reference evidence="1" key="1">
    <citation type="submission" date="2023-06" db="EMBL/GenBank/DDBJ databases">
        <title>Genome-scale phylogeny and comparative genomics of the fungal order Sordariales.</title>
        <authorList>
            <consortium name="Lawrence Berkeley National Laboratory"/>
            <person name="Hensen N."/>
            <person name="Bonometti L."/>
            <person name="Westerberg I."/>
            <person name="Brannstrom I.O."/>
            <person name="Guillou S."/>
            <person name="Cros-Aarteil S."/>
            <person name="Calhoun S."/>
            <person name="Haridas S."/>
            <person name="Kuo A."/>
            <person name="Mondo S."/>
            <person name="Pangilinan J."/>
            <person name="Riley R."/>
            <person name="Labutti K."/>
            <person name="Andreopoulos B."/>
            <person name="Lipzen A."/>
            <person name="Chen C."/>
            <person name="Yanf M."/>
            <person name="Daum C."/>
            <person name="Ng V."/>
            <person name="Clum A."/>
            <person name="Steindorff A."/>
            <person name="Ohm R."/>
            <person name="Martin F."/>
            <person name="Silar P."/>
            <person name="Natvig D."/>
            <person name="Lalanne C."/>
            <person name="Gautier V."/>
            <person name="Ament-Velasquez S.L."/>
            <person name="Kruys A."/>
            <person name="Hutchinson M.I."/>
            <person name="Powell A.J."/>
            <person name="Barry K."/>
            <person name="Miller A.N."/>
            <person name="Grigoriev I.V."/>
            <person name="Debuchy R."/>
            <person name="Gladieux P."/>
            <person name="Thoren M.H."/>
            <person name="Johannesson H."/>
        </authorList>
    </citation>
    <scope>NUCLEOTIDE SEQUENCE</scope>
    <source>
        <strain evidence="1">CBS 606.72</strain>
    </source>
</reference>
<sequence>GIDISLRDLRQEVSDSIEVYQDLVQGFEEQTQALRNWAEDSTLDMAWKNKVKDKFRSEREASRFAGVMERIGNRQEAIRAAIDRAQRGASTWDRKHELELQIRTAKKAAVYCDGILDLAKRAADERRACRYLLQELKEVKSLLSRKRHAWICK</sequence>